<dbReference type="PANTHER" id="PTHR12121">
    <property type="entry name" value="CARBON CATABOLITE REPRESSOR PROTEIN 4"/>
    <property type="match status" value="1"/>
</dbReference>
<dbReference type="GeneID" id="28740873"/>
<organism evidence="1 2">
    <name type="scientific">Cyphellophora attinorum</name>
    <dbReference type="NCBI Taxonomy" id="1664694"/>
    <lineage>
        <taxon>Eukaryota</taxon>
        <taxon>Fungi</taxon>
        <taxon>Dikarya</taxon>
        <taxon>Ascomycota</taxon>
        <taxon>Pezizomycotina</taxon>
        <taxon>Eurotiomycetes</taxon>
        <taxon>Chaetothyriomycetidae</taxon>
        <taxon>Chaetothyriales</taxon>
        <taxon>Cyphellophoraceae</taxon>
        <taxon>Cyphellophora</taxon>
    </lineage>
</organism>
<proteinExistence type="predicted"/>
<reference evidence="1 2" key="1">
    <citation type="submission" date="2015-06" db="EMBL/GenBank/DDBJ databases">
        <title>Draft genome of the ant-associated black yeast Phialophora attae CBS 131958.</title>
        <authorList>
            <person name="Moreno L.F."/>
            <person name="Stielow B.J."/>
            <person name="de Hoog S."/>
            <person name="Vicente V.A."/>
            <person name="Weiss V.A."/>
            <person name="de Vries M."/>
            <person name="Cruz L.M."/>
            <person name="Souza E.M."/>
        </authorList>
    </citation>
    <scope>NUCLEOTIDE SEQUENCE [LARGE SCALE GENOMIC DNA]</scope>
    <source>
        <strain evidence="1 2">CBS 131958</strain>
    </source>
</reference>
<protein>
    <recommendedName>
        <fullName evidence="3">Endonuclease/exonuclease/phosphatase domain-containing protein</fullName>
    </recommendedName>
</protein>
<dbReference type="OrthoDB" id="276515at2759"/>
<evidence type="ECO:0008006" key="3">
    <source>
        <dbReference type="Google" id="ProtNLM"/>
    </source>
</evidence>
<dbReference type="Proteomes" id="UP000038010">
    <property type="component" value="Unassembled WGS sequence"/>
</dbReference>
<evidence type="ECO:0000313" key="2">
    <source>
        <dbReference type="Proteomes" id="UP000038010"/>
    </source>
</evidence>
<dbReference type="EMBL" id="LFJN01000001">
    <property type="protein sequence ID" value="KPI45465.1"/>
    <property type="molecule type" value="Genomic_DNA"/>
</dbReference>
<keyword evidence="2" id="KW-1185">Reference proteome</keyword>
<accession>A0A0N1P4A9</accession>
<dbReference type="SUPFAM" id="SSF56219">
    <property type="entry name" value="DNase I-like"/>
    <property type="match status" value="1"/>
</dbReference>
<dbReference type="InterPro" id="IPR036691">
    <property type="entry name" value="Endo/exonu/phosph_ase_sf"/>
</dbReference>
<evidence type="ECO:0000313" key="1">
    <source>
        <dbReference type="EMBL" id="KPI45465.1"/>
    </source>
</evidence>
<dbReference type="STRING" id="1664694.A0A0N1P4A9"/>
<dbReference type="PANTHER" id="PTHR12121:SF36">
    <property type="entry name" value="ENDONUCLEASE_EXONUCLEASE_PHOSPHATASE DOMAIN-CONTAINING PROTEIN"/>
    <property type="match status" value="1"/>
</dbReference>
<dbReference type="InterPro" id="IPR050410">
    <property type="entry name" value="CCR4/nocturin_mRNA_transcr"/>
</dbReference>
<gene>
    <name evidence="1" type="ORF">AB675_854</name>
</gene>
<name>A0A0N1P4A9_9EURO</name>
<sequence length="538" mass="60344">MQIRPESPTSPSALPNTIPNVYSRPPIPIRVITHNIRYSAGYWDRFPLEPAWRPTRHRLLTSQLKFLTRQHFTPAHTFVFLQEVLHNQFVDIATHSLPPDQWVALGVGRDDGQQKGEHEAVFYRKDACRLVHWETRWLNETGEVGKKGWDAGSVRTVTCVVLDLLEPGRGTEAAARLLLMNAHLDNEGATSRYESAKLLLKITQEMREKYRPDYWVVGGDFNSPKKDAAYETMVDDTGLVDARDVLGGWTYETEADHAVQAVGGDPRPVQHDDGTIEIASEWGDDRWGEFMTYTGFDGIGEKQPKEVQRIDFLFVPDPQELQTQARRGVKGYAVIPNSFEGSKDGRAQLPIIRLFAIDVEFVVFKVQQVIWRRRSRHPQRARTPLPHRESIPNVANHRPLKQVLKPDSWQASPPSSVSDSPPHAWTPCHFAAVNGCQQEEKARHRANGDAGKRGFAKGWCIRIEVYAESMMPGVGFMSMLLVDEAHVADAFHEDGPAAESSVWDVEVAMVTGVVGESSAAVLVTRIVEVLVSVIESDG</sequence>
<dbReference type="AlphaFoldDB" id="A0A0N1P4A9"/>
<comment type="caution">
    <text evidence="1">The sequence shown here is derived from an EMBL/GenBank/DDBJ whole genome shotgun (WGS) entry which is preliminary data.</text>
</comment>
<dbReference type="Gene3D" id="3.60.10.10">
    <property type="entry name" value="Endonuclease/exonuclease/phosphatase"/>
    <property type="match status" value="1"/>
</dbReference>
<dbReference type="RefSeq" id="XP_018005428.1">
    <property type="nucleotide sequence ID" value="XM_018149003.1"/>
</dbReference>
<dbReference type="VEuPathDB" id="FungiDB:AB675_854"/>
<dbReference type="GO" id="GO:0000175">
    <property type="term" value="F:3'-5'-RNA exonuclease activity"/>
    <property type="evidence" value="ECO:0007669"/>
    <property type="project" value="TreeGrafter"/>
</dbReference>